<dbReference type="AlphaFoldDB" id="A0A8C9X7I8"/>
<name>A0A8C9X7I8_SANLU</name>
<organism evidence="3 4">
    <name type="scientific">Sander lucioperca</name>
    <name type="common">Pike-perch</name>
    <name type="synonym">Perca lucioperca</name>
    <dbReference type="NCBI Taxonomy" id="283035"/>
    <lineage>
        <taxon>Eukaryota</taxon>
        <taxon>Metazoa</taxon>
        <taxon>Chordata</taxon>
        <taxon>Craniata</taxon>
        <taxon>Vertebrata</taxon>
        <taxon>Euteleostomi</taxon>
        <taxon>Actinopterygii</taxon>
        <taxon>Neopterygii</taxon>
        <taxon>Teleostei</taxon>
        <taxon>Neoteleostei</taxon>
        <taxon>Acanthomorphata</taxon>
        <taxon>Eupercaria</taxon>
        <taxon>Perciformes</taxon>
        <taxon>Percoidei</taxon>
        <taxon>Percidae</taxon>
        <taxon>Luciopercinae</taxon>
        <taxon>Sander</taxon>
    </lineage>
</organism>
<dbReference type="PROSITE" id="PS50878">
    <property type="entry name" value="RT_POL"/>
    <property type="match status" value="1"/>
</dbReference>
<dbReference type="GeneTree" id="ENSGT00940000163630"/>
<dbReference type="CDD" id="cd01650">
    <property type="entry name" value="RT_nLTR_like"/>
    <property type="match status" value="2"/>
</dbReference>
<dbReference type="PANTHER" id="PTHR31635:SF196">
    <property type="entry name" value="REVERSE TRANSCRIPTASE DOMAIN-CONTAINING PROTEIN-RELATED"/>
    <property type="match status" value="1"/>
</dbReference>
<dbReference type="PANTHER" id="PTHR31635">
    <property type="entry name" value="REVERSE TRANSCRIPTASE DOMAIN-CONTAINING PROTEIN-RELATED"/>
    <property type="match status" value="1"/>
</dbReference>
<dbReference type="SUPFAM" id="SSF56672">
    <property type="entry name" value="DNA/RNA polymerases"/>
    <property type="match status" value="1"/>
</dbReference>
<evidence type="ECO:0000256" key="1">
    <source>
        <dbReference type="SAM" id="Coils"/>
    </source>
</evidence>
<reference evidence="3" key="2">
    <citation type="submission" date="2025-09" db="UniProtKB">
        <authorList>
            <consortium name="Ensembl"/>
        </authorList>
    </citation>
    <scope>IDENTIFICATION</scope>
</reference>
<accession>A0A8C9X7I8</accession>
<proteinExistence type="predicted"/>
<dbReference type="Proteomes" id="UP000694568">
    <property type="component" value="Unplaced"/>
</dbReference>
<keyword evidence="1" id="KW-0175">Coiled coil</keyword>
<dbReference type="Pfam" id="PF00078">
    <property type="entry name" value="RVT_1"/>
    <property type="match status" value="2"/>
</dbReference>
<evidence type="ECO:0000313" key="3">
    <source>
        <dbReference type="Ensembl" id="ENSSLUP00000004681.1"/>
    </source>
</evidence>
<dbReference type="InterPro" id="IPR000477">
    <property type="entry name" value="RT_dom"/>
</dbReference>
<feature type="coiled-coil region" evidence="1">
    <location>
        <begin position="44"/>
        <end position="71"/>
    </location>
</feature>
<dbReference type="Ensembl" id="ENSSLUT00000004815.1">
    <property type="protein sequence ID" value="ENSSLUP00000004681.1"/>
    <property type="gene ID" value="ENSSLUG00000002104.1"/>
</dbReference>
<protein>
    <recommendedName>
        <fullName evidence="2">Reverse transcriptase domain-containing protein</fullName>
    </recommendedName>
</protein>
<dbReference type="InterPro" id="IPR043502">
    <property type="entry name" value="DNA/RNA_pol_sf"/>
</dbReference>
<keyword evidence="4" id="KW-1185">Reference proteome</keyword>
<evidence type="ECO:0000313" key="4">
    <source>
        <dbReference type="Proteomes" id="UP000694568"/>
    </source>
</evidence>
<reference evidence="3" key="1">
    <citation type="submission" date="2025-08" db="UniProtKB">
        <authorList>
            <consortium name="Ensembl"/>
        </authorList>
    </citation>
    <scope>IDENTIFICATION</scope>
</reference>
<sequence length="1018" mass="117965">MTLVSIVLSIYQLILTQFLIPAFIWQATKGVIRDFTSSFAVNLKRKREARIAELEKRCKSLEQSLKTCFSKSTHTLLVTSRTELNDLLRRRAELIIYRVRQNYYFNELLLQYFDILGPTSLQALTSAIEMGTFHQQTNTALISVTPKKGKDLTDCSNFRPISFIGTDIKLYSKVLALCLERFIEKLVHPNQSGFIPKRHAADNVRRLFHVIEEAKNLPTTAAVLSVDMEKAFDRLEWNYLWQVMERLGLGMKLNNILRLRAEFQIHRTRRNYYFNGSRPSHLLSLNLQKCEKYSNITAISSDQKLLTAPKEINTAFQNFYADLYKSEISLDKTKCDTFLQDLELPTLTPEDAQRLGEPITLTELRGAIAGMKKGKSPGWDGIPPEFYITFWEELGQYFLAMVRKAVEVGAFFNDMNAALIAVLPKPNKDTTKYGNYRPLSILNAEIKIFARILASRLDPHITTLIKSDQTGFVKSRLASDNVRRLLHVIHAAKDIPSPCAILSLDAEKAFDRLEWDYLWMFNLSRSCRQGCPLSPFLFILSLEPLAQKIRQHPFISPITFNNTTHSISLYADDILLFFDRVAISLPHILDTFHEFSSLSGYKINWTKSALLPLNSKLNLSSLPQHIPVVKQFKYLGVDIFPSLANICSPEIEARWRLIEISQGQSQPQTRLGGKVITNKDANRIVEDMLLIWKEVVNKYKLANDIKLLIWPSCNPSFRLGKIDSAFSSWKDQGLMALCQFVDGNTFKTFEQLKSQYKLENRDLLKYFQVRHFYNSEIRKGISPEGNDIFKVFINAYKLLPSKTVSKLYKALQKQNGNNTLYIKSKWEKELCMEVSEGDWLSMCATQQTSTSSKRWREFGWKSLVRFFITPHIINNQRGEQQQCWRQCGHRNANHYHIFWTCSKLEQFWDSIFLITGRIMGYVIPKDPKIFLLGLLPGEVVQKDDIYLFKILMIACKKPITRSWLKIDPPRTEQWKEIVEEIHSMEKMTYFLRIKGHIYNKRWTKLHRSNNIFIKCVSV</sequence>
<feature type="domain" description="Reverse transcriptase" evidence="2">
    <location>
        <begin position="404"/>
        <end position="639"/>
    </location>
</feature>
<evidence type="ECO:0000259" key="2">
    <source>
        <dbReference type="PROSITE" id="PS50878"/>
    </source>
</evidence>